<dbReference type="Pfam" id="PF00582">
    <property type="entry name" value="Usp"/>
    <property type="match status" value="1"/>
</dbReference>
<dbReference type="SUPFAM" id="SSF52402">
    <property type="entry name" value="Adenine nucleotide alpha hydrolases-like"/>
    <property type="match status" value="1"/>
</dbReference>
<dbReference type="EMBL" id="CP139858">
    <property type="protein sequence ID" value="WQB97288.1"/>
    <property type="molecule type" value="Genomic_DNA"/>
</dbReference>
<feature type="domain" description="UspA" evidence="2">
    <location>
        <begin position="154"/>
        <end position="278"/>
    </location>
</feature>
<dbReference type="InterPro" id="IPR006016">
    <property type="entry name" value="UspA"/>
</dbReference>
<protein>
    <submittedName>
        <fullName evidence="3">Universal stress protein</fullName>
    </submittedName>
</protein>
<dbReference type="CDD" id="cd00293">
    <property type="entry name" value="USP-like"/>
    <property type="match status" value="1"/>
</dbReference>
<dbReference type="PRINTS" id="PR01438">
    <property type="entry name" value="UNVRSLSTRESS"/>
</dbReference>
<evidence type="ECO:0000256" key="1">
    <source>
        <dbReference type="ARBA" id="ARBA00008791"/>
    </source>
</evidence>
<evidence type="ECO:0000313" key="3">
    <source>
        <dbReference type="EMBL" id="WQB97288.1"/>
    </source>
</evidence>
<organism evidence="3 4">
    <name type="scientific">Mesorhizobium huakuii</name>
    <dbReference type="NCBI Taxonomy" id="28104"/>
    <lineage>
        <taxon>Bacteria</taxon>
        <taxon>Pseudomonadati</taxon>
        <taxon>Pseudomonadota</taxon>
        <taxon>Alphaproteobacteria</taxon>
        <taxon>Hyphomicrobiales</taxon>
        <taxon>Phyllobacteriaceae</taxon>
        <taxon>Mesorhizobium</taxon>
    </lineage>
</organism>
<evidence type="ECO:0000259" key="2">
    <source>
        <dbReference type="Pfam" id="PF00582"/>
    </source>
</evidence>
<gene>
    <name evidence="3" type="ORF">U0R22_001408</name>
</gene>
<dbReference type="InterPro" id="IPR006015">
    <property type="entry name" value="Universal_stress_UspA"/>
</dbReference>
<evidence type="ECO:0000313" key="4">
    <source>
        <dbReference type="Proteomes" id="UP001322481"/>
    </source>
</evidence>
<comment type="similarity">
    <text evidence="1">Belongs to the universal stress protein A family.</text>
</comment>
<dbReference type="Proteomes" id="UP001322481">
    <property type="component" value="Chromosome"/>
</dbReference>
<reference evidence="3 4" key="1">
    <citation type="submission" date="2023-11" db="EMBL/GenBank/DDBJ databases">
        <authorList>
            <person name="Panchal A.K."/>
            <person name="Meaney J.S."/>
            <person name="Karas B.J."/>
            <person name="diCenzo G.C."/>
        </authorList>
    </citation>
    <scope>NUCLEOTIDE SEQUENCE [LARGE SCALE GENOMIC DNA]</scope>
    <source>
        <strain evidence="3 4">NZP2235</strain>
    </source>
</reference>
<sequence length="278" mass="30123">MTFRTLLTVTGPNQGEGDLKLAADLCEQIDAHLSVLVLEIAAPPSGGEYAAVVSPAWLEERQAELKRLEKRISDVTAFLFRSAVSADLSDDYPDIGWADDVIGRRARYADLTVLGPDLLASHTLKDKVIEGVLFSSGKPMLLVPEGSRPTLTPKRILVAWDARVESSRAVRESLDLLKGADDVRLVMVDPLEGEFHHGAEPGADAATYLARHGVKVTVDRLPSSNHSVAEVLRQHAGDVAAELMVMGAYGHSRLRERIFGGVTKSMIEGQSLPVLMAR</sequence>
<name>A0ABZ0VK32_9HYPH</name>
<dbReference type="Gene3D" id="3.40.50.12370">
    <property type="match status" value="1"/>
</dbReference>
<proteinExistence type="inferred from homology"/>
<accession>A0ABZ0VK32</accession>
<dbReference type="RefSeq" id="WP_322417959.1">
    <property type="nucleotide sequence ID" value="NZ_CP139858.1"/>
</dbReference>
<keyword evidence="4" id="KW-1185">Reference proteome</keyword>